<sequence length="597" mass="67527">MAGYIERIAGEIAGLIAREGLDYLQTKAVFKAARQKAGLVAPKPRRGSWPVLVNRRAGPIFWAMDLLSCLLPGPADLRLVGWTIDPAQPTVTLTLISQQLTPDCPVCAMPAHRLHSRYERRAADLPWSDWTVRLVLGVRKLFCDNAACPRRIFTERLPTVIAPWARKTRRLSKRLTTLAMALGGSAGARLSRDIGMPAALTPTVLGVDDWAFRKRHTYGTVLIDLVQRRRVTLLPDREAGTLAQWLTEHPGITTVVRDRSGAYADGARRGAPQAEQVADRFHLMQNLAEVLETVFTTHAAELRRVEQAPADANGIETVRPVPPHRDTGTRAKATERRLAQWRQVWALHRDGWSREAIAGHLGIGRSTVGRHLRHDTFPERQGRSDVGRSRLDPWKPFILERWNAGCRHSRRLFRELQGRGYRGSYPTLARYTQRLRQAQDDSVRQPSRRRSVRGRNRPLLRDPQRRPLTPRTAAWLVLRRAKNRSAMDDEQLNRLRAAHPALTEAISLAEAFIAMIRTRAPERLDPWLTQAQDSALPAFRNFAKKLDDEHAAILAAVTLPWSTGQVEGQINRLKMIKRQMFGRAGFDLLNRRFMLAA</sequence>
<dbReference type="NCBIfam" id="NF033550">
    <property type="entry name" value="transpos_ISL3"/>
    <property type="match status" value="1"/>
</dbReference>
<name>A0ABW8VCY0_9PROT</name>
<dbReference type="PANTHER" id="PTHR33498:SF1">
    <property type="entry name" value="TRANSPOSASE FOR INSERTION SEQUENCE ELEMENT IS1557"/>
    <property type="match status" value="1"/>
</dbReference>
<dbReference type="RefSeq" id="WP_407825262.1">
    <property type="nucleotide sequence ID" value="NZ_JBJLSN010000045.1"/>
</dbReference>
<dbReference type="EMBL" id="JBJLSN010000045">
    <property type="protein sequence ID" value="MFL7904302.1"/>
    <property type="molecule type" value="Genomic_DNA"/>
</dbReference>
<reference evidence="3 4" key="1">
    <citation type="submission" date="2024-11" db="EMBL/GenBank/DDBJ databases">
        <title>Draft genome sequences of two bacteria associated to sugarcane roots in Colombia.</title>
        <authorList>
            <person name="Pardo-Diaz S."/>
            <person name="Masmela-Mendoza J."/>
            <person name="Delgadillo-Duran P."/>
            <person name="Bautista E.J."/>
            <person name="Rojas-Tapias D.F."/>
        </authorList>
    </citation>
    <scope>NUCLEOTIDE SEQUENCE [LARGE SCALE GENOMIC DNA]</scope>
    <source>
        <strain evidence="3 4">Ap18</strain>
    </source>
</reference>
<dbReference type="Pfam" id="PF01610">
    <property type="entry name" value="DDE_Tnp_ISL3"/>
    <property type="match status" value="2"/>
</dbReference>
<protein>
    <submittedName>
        <fullName evidence="3">ISL3 family transposase</fullName>
    </submittedName>
</protein>
<dbReference type="InterPro" id="IPR029261">
    <property type="entry name" value="Transposase_Znf"/>
</dbReference>
<feature type="domain" description="HTH IS21-type" evidence="2">
    <location>
        <begin position="339"/>
        <end position="402"/>
    </location>
</feature>
<dbReference type="Proteomes" id="UP001628281">
    <property type="component" value="Unassembled WGS sequence"/>
</dbReference>
<dbReference type="PROSITE" id="PS50531">
    <property type="entry name" value="HTH_IS21"/>
    <property type="match status" value="1"/>
</dbReference>
<dbReference type="InterPro" id="IPR047951">
    <property type="entry name" value="Transpos_ISL3"/>
</dbReference>
<evidence type="ECO:0000259" key="2">
    <source>
        <dbReference type="PROSITE" id="PS50531"/>
    </source>
</evidence>
<gene>
    <name evidence="3" type="ORF">ACJ41P_24440</name>
</gene>
<dbReference type="InterPro" id="IPR002560">
    <property type="entry name" value="Transposase_DDE"/>
</dbReference>
<evidence type="ECO:0000313" key="4">
    <source>
        <dbReference type="Proteomes" id="UP001628281"/>
    </source>
</evidence>
<dbReference type="PANTHER" id="PTHR33498">
    <property type="entry name" value="TRANSPOSASE FOR INSERTION SEQUENCE ELEMENT IS1557"/>
    <property type="match status" value="1"/>
</dbReference>
<feature type="compositionally biased region" description="Basic residues" evidence="1">
    <location>
        <begin position="446"/>
        <end position="458"/>
    </location>
</feature>
<proteinExistence type="predicted"/>
<keyword evidence="4" id="KW-1185">Reference proteome</keyword>
<evidence type="ECO:0000313" key="3">
    <source>
        <dbReference type="EMBL" id="MFL7904302.1"/>
    </source>
</evidence>
<dbReference type="Pfam" id="PF14690">
    <property type="entry name" value="Zn_ribbon_ISL3"/>
    <property type="match status" value="1"/>
</dbReference>
<organism evidence="3 4">
    <name type="scientific">Azospirillum argentinense</name>
    <dbReference type="NCBI Taxonomy" id="2970906"/>
    <lineage>
        <taxon>Bacteria</taxon>
        <taxon>Pseudomonadati</taxon>
        <taxon>Pseudomonadota</taxon>
        <taxon>Alphaproteobacteria</taxon>
        <taxon>Rhodospirillales</taxon>
        <taxon>Azospirillaceae</taxon>
        <taxon>Azospirillum</taxon>
    </lineage>
</organism>
<accession>A0ABW8VCY0</accession>
<dbReference type="InterPro" id="IPR017894">
    <property type="entry name" value="HTH_IS21_transposase_type"/>
</dbReference>
<comment type="caution">
    <text evidence="3">The sequence shown here is derived from an EMBL/GenBank/DDBJ whole genome shotgun (WGS) entry which is preliminary data.</text>
</comment>
<feature type="region of interest" description="Disordered" evidence="1">
    <location>
        <begin position="436"/>
        <end position="465"/>
    </location>
</feature>
<evidence type="ECO:0000256" key="1">
    <source>
        <dbReference type="SAM" id="MobiDB-lite"/>
    </source>
</evidence>